<keyword evidence="6" id="KW-1185">Reference proteome</keyword>
<sequence>MSHGKQFTLFTHLGGGPNGWKVAMVLVELGLEYEPKYLDFSKDEHKASEHLQYNPNGRIPTLIDHANDEFAIWESNAIITYLVDNYDPKRKISAADPRENWQQLQWLIFQASGQGPYFGQAYWFMKYHHEIIPSAIDRYRRETIRVLTVLESVLSKQEWLVGGKCSVADISFVPWNVVALDIMRQWNVVDFKVIMADYPDFDLERDYPAVHRWHNALLARQPVAEILAMRRSMVTQAAARVGA</sequence>
<evidence type="ECO:0000256" key="1">
    <source>
        <dbReference type="ARBA" id="ARBA00007409"/>
    </source>
</evidence>
<feature type="domain" description="GST N-terminal" evidence="3">
    <location>
        <begin position="6"/>
        <end position="90"/>
    </location>
</feature>
<protein>
    <submittedName>
        <fullName evidence="5">Glutathione S-transferase C-terminal-like protein</fullName>
    </submittedName>
</protein>
<dbReference type="PANTHER" id="PTHR44051:SF3">
    <property type="entry name" value="TRANSCRIPTIONAL REGULATOR URE2"/>
    <property type="match status" value="1"/>
</dbReference>
<evidence type="ECO:0000259" key="4">
    <source>
        <dbReference type="PROSITE" id="PS50405"/>
    </source>
</evidence>
<dbReference type="InterPro" id="IPR010987">
    <property type="entry name" value="Glutathione-S-Trfase_C-like"/>
</dbReference>
<dbReference type="EMBL" id="JADCUA010000017">
    <property type="protein sequence ID" value="KAH9833860.1"/>
    <property type="molecule type" value="Genomic_DNA"/>
</dbReference>
<dbReference type="SUPFAM" id="SSF47616">
    <property type="entry name" value="GST C-terminal domain-like"/>
    <property type="match status" value="1"/>
</dbReference>
<dbReference type="Gene3D" id="1.20.1050.130">
    <property type="match status" value="1"/>
</dbReference>
<dbReference type="Proteomes" id="UP000814176">
    <property type="component" value="Unassembled WGS sequence"/>
</dbReference>
<dbReference type="InterPro" id="IPR004046">
    <property type="entry name" value="GST_C"/>
</dbReference>
<accession>A0ABQ8K9A3</accession>
<dbReference type="InterPro" id="IPR036249">
    <property type="entry name" value="Thioredoxin-like_sf"/>
</dbReference>
<dbReference type="SFLD" id="SFLDG00358">
    <property type="entry name" value="Main_(cytGST)"/>
    <property type="match status" value="1"/>
</dbReference>
<evidence type="ECO:0000256" key="2">
    <source>
        <dbReference type="RuleBase" id="RU003494"/>
    </source>
</evidence>
<feature type="domain" description="GST C-terminal" evidence="4">
    <location>
        <begin position="96"/>
        <end position="241"/>
    </location>
</feature>
<dbReference type="SFLD" id="SFLDG01151">
    <property type="entry name" value="Main.2:_Nu-like"/>
    <property type="match status" value="1"/>
</dbReference>
<dbReference type="RefSeq" id="XP_047776576.1">
    <property type="nucleotide sequence ID" value="XM_047916787.1"/>
</dbReference>
<dbReference type="PROSITE" id="PS50405">
    <property type="entry name" value="GST_CTER"/>
    <property type="match status" value="1"/>
</dbReference>
<dbReference type="Pfam" id="PF02798">
    <property type="entry name" value="GST_N"/>
    <property type="match status" value="1"/>
</dbReference>
<comment type="similarity">
    <text evidence="1 2">Belongs to the GST superfamily.</text>
</comment>
<dbReference type="InterPro" id="IPR036282">
    <property type="entry name" value="Glutathione-S-Trfase_C_sf"/>
</dbReference>
<dbReference type="SUPFAM" id="SSF52833">
    <property type="entry name" value="Thioredoxin-like"/>
    <property type="match status" value="1"/>
</dbReference>
<evidence type="ECO:0000313" key="5">
    <source>
        <dbReference type="EMBL" id="KAH9833860.1"/>
    </source>
</evidence>
<dbReference type="SFLD" id="SFLDS00019">
    <property type="entry name" value="Glutathione_Transferase_(cytos"/>
    <property type="match status" value="1"/>
</dbReference>
<dbReference type="InterPro" id="IPR040079">
    <property type="entry name" value="Glutathione_S-Trfase"/>
</dbReference>
<reference evidence="5 6" key="1">
    <citation type="journal article" date="2021" name="Environ. Microbiol.">
        <title>Gene family expansions and transcriptome signatures uncover fungal adaptations to wood decay.</title>
        <authorList>
            <person name="Hage H."/>
            <person name="Miyauchi S."/>
            <person name="Viragh M."/>
            <person name="Drula E."/>
            <person name="Min B."/>
            <person name="Chaduli D."/>
            <person name="Navarro D."/>
            <person name="Favel A."/>
            <person name="Norest M."/>
            <person name="Lesage-Meessen L."/>
            <person name="Balint B."/>
            <person name="Merenyi Z."/>
            <person name="de Eugenio L."/>
            <person name="Morin E."/>
            <person name="Martinez A.T."/>
            <person name="Baldrian P."/>
            <person name="Stursova M."/>
            <person name="Martinez M.J."/>
            <person name="Novotny C."/>
            <person name="Magnuson J.K."/>
            <person name="Spatafora J.W."/>
            <person name="Maurice S."/>
            <person name="Pangilinan J."/>
            <person name="Andreopoulos W."/>
            <person name="LaButti K."/>
            <person name="Hundley H."/>
            <person name="Na H."/>
            <person name="Kuo A."/>
            <person name="Barry K."/>
            <person name="Lipzen A."/>
            <person name="Henrissat B."/>
            <person name="Riley R."/>
            <person name="Ahrendt S."/>
            <person name="Nagy L.G."/>
            <person name="Grigoriev I.V."/>
            <person name="Martin F."/>
            <person name="Rosso M.N."/>
        </authorList>
    </citation>
    <scope>NUCLEOTIDE SEQUENCE [LARGE SCALE GENOMIC DNA]</scope>
    <source>
        <strain evidence="5 6">CIRM-BRFM 1785</strain>
    </source>
</reference>
<dbReference type="PANTHER" id="PTHR44051">
    <property type="entry name" value="GLUTATHIONE S-TRANSFERASE-RELATED"/>
    <property type="match status" value="1"/>
</dbReference>
<organism evidence="5 6">
    <name type="scientific">Rhodofomes roseus</name>
    <dbReference type="NCBI Taxonomy" id="34475"/>
    <lineage>
        <taxon>Eukaryota</taxon>
        <taxon>Fungi</taxon>
        <taxon>Dikarya</taxon>
        <taxon>Basidiomycota</taxon>
        <taxon>Agaricomycotina</taxon>
        <taxon>Agaricomycetes</taxon>
        <taxon>Polyporales</taxon>
        <taxon>Rhodofomes</taxon>
    </lineage>
</organism>
<dbReference type="Pfam" id="PF00043">
    <property type="entry name" value="GST_C"/>
    <property type="match status" value="1"/>
</dbReference>
<proteinExistence type="inferred from homology"/>
<dbReference type="PROSITE" id="PS50404">
    <property type="entry name" value="GST_NTER"/>
    <property type="match status" value="1"/>
</dbReference>
<evidence type="ECO:0000313" key="6">
    <source>
        <dbReference type="Proteomes" id="UP000814176"/>
    </source>
</evidence>
<dbReference type="CDD" id="cd03048">
    <property type="entry name" value="GST_N_Ure2p_like"/>
    <property type="match status" value="1"/>
</dbReference>
<gene>
    <name evidence="5" type="ORF">C8Q71DRAFT_178678</name>
</gene>
<comment type="caution">
    <text evidence="5">The sequence shown here is derived from an EMBL/GenBank/DDBJ whole genome shotgun (WGS) entry which is preliminary data.</text>
</comment>
<dbReference type="InterPro" id="IPR004045">
    <property type="entry name" value="Glutathione_S-Trfase_N"/>
</dbReference>
<dbReference type="GeneID" id="71997519"/>
<evidence type="ECO:0000259" key="3">
    <source>
        <dbReference type="PROSITE" id="PS50404"/>
    </source>
</evidence>
<name>A0ABQ8K9A3_9APHY</name>